<accession>A0AAD2D2R7</accession>
<organism evidence="1 2">
    <name type="scientific">Euplotes crassus</name>
    <dbReference type="NCBI Taxonomy" id="5936"/>
    <lineage>
        <taxon>Eukaryota</taxon>
        <taxon>Sar</taxon>
        <taxon>Alveolata</taxon>
        <taxon>Ciliophora</taxon>
        <taxon>Intramacronucleata</taxon>
        <taxon>Spirotrichea</taxon>
        <taxon>Hypotrichia</taxon>
        <taxon>Euplotida</taxon>
        <taxon>Euplotidae</taxon>
        <taxon>Moneuplotes</taxon>
    </lineage>
</organism>
<keyword evidence="2" id="KW-1185">Reference proteome</keyword>
<proteinExistence type="predicted"/>
<gene>
    <name evidence="1" type="ORF">ECRASSUSDP1_LOCUS19442</name>
</gene>
<evidence type="ECO:0000313" key="2">
    <source>
        <dbReference type="Proteomes" id="UP001295684"/>
    </source>
</evidence>
<name>A0AAD2D2R7_EUPCR</name>
<dbReference type="AlphaFoldDB" id="A0AAD2D2R7"/>
<dbReference type="EMBL" id="CAMPGE010019738">
    <property type="protein sequence ID" value="CAI2378051.1"/>
    <property type="molecule type" value="Genomic_DNA"/>
</dbReference>
<dbReference type="Proteomes" id="UP001295684">
    <property type="component" value="Unassembled WGS sequence"/>
</dbReference>
<protein>
    <submittedName>
        <fullName evidence="1">Uncharacterized protein</fullName>
    </submittedName>
</protein>
<evidence type="ECO:0000313" key="1">
    <source>
        <dbReference type="EMBL" id="CAI2378051.1"/>
    </source>
</evidence>
<comment type="caution">
    <text evidence="1">The sequence shown here is derived from an EMBL/GenBank/DDBJ whole genome shotgun (WGS) entry which is preliminary data.</text>
</comment>
<reference evidence="1" key="1">
    <citation type="submission" date="2023-07" db="EMBL/GenBank/DDBJ databases">
        <authorList>
            <consortium name="AG Swart"/>
            <person name="Singh M."/>
            <person name="Singh A."/>
            <person name="Seah K."/>
            <person name="Emmerich C."/>
        </authorList>
    </citation>
    <scope>NUCLEOTIDE SEQUENCE</scope>
    <source>
        <strain evidence="1">DP1</strain>
    </source>
</reference>
<sequence>MDYYYQDLNDSAPELTLPPKISLENIPDRSRLPKINNPVNFSNEYILKSMKNKMKEISNQKRQNCSLSTTSLPGKLLRKDIPKHVVKKSLNNTKSVKSTKKITLRLDPLCREMPFQESRRQKITKFAFPINKSVNSFSAKKSYFEEFAQKKASLPSPSKYNIHQTWDLLEGNKRTPYAKRGSLIAEIIKRSKNLTSSINYPTEHKIKVKGIYKNKAPKHQYFDHKFPLPKIPGAKHAYESQKQRRNFLSLSQTNQNL</sequence>